<dbReference type="EMBL" id="HBUF01553561">
    <property type="protein sequence ID" value="CAG6759713.1"/>
    <property type="molecule type" value="Transcribed_RNA"/>
</dbReference>
<feature type="compositionally biased region" description="Basic and acidic residues" evidence="1">
    <location>
        <begin position="13"/>
        <end position="29"/>
    </location>
</feature>
<feature type="transmembrane region" description="Helical" evidence="2">
    <location>
        <begin position="111"/>
        <end position="130"/>
    </location>
</feature>
<dbReference type="AlphaFoldDB" id="A0A8D9A4Z3"/>
<proteinExistence type="predicted"/>
<reference evidence="3" key="1">
    <citation type="submission" date="2021-05" db="EMBL/GenBank/DDBJ databases">
        <authorList>
            <person name="Alioto T."/>
            <person name="Alioto T."/>
            <person name="Gomez Garrido J."/>
        </authorList>
    </citation>
    <scope>NUCLEOTIDE SEQUENCE</scope>
</reference>
<organism evidence="3">
    <name type="scientific">Cacopsylla melanoneura</name>
    <dbReference type="NCBI Taxonomy" id="428564"/>
    <lineage>
        <taxon>Eukaryota</taxon>
        <taxon>Metazoa</taxon>
        <taxon>Ecdysozoa</taxon>
        <taxon>Arthropoda</taxon>
        <taxon>Hexapoda</taxon>
        <taxon>Insecta</taxon>
        <taxon>Pterygota</taxon>
        <taxon>Neoptera</taxon>
        <taxon>Paraneoptera</taxon>
        <taxon>Hemiptera</taxon>
        <taxon>Sternorrhyncha</taxon>
        <taxon>Psylloidea</taxon>
        <taxon>Psyllidae</taxon>
        <taxon>Psyllinae</taxon>
        <taxon>Cacopsylla</taxon>
    </lineage>
</organism>
<evidence type="ECO:0000256" key="2">
    <source>
        <dbReference type="SAM" id="Phobius"/>
    </source>
</evidence>
<keyword evidence="2" id="KW-0812">Transmembrane</keyword>
<feature type="transmembrane region" description="Helical" evidence="2">
    <location>
        <begin position="76"/>
        <end position="99"/>
    </location>
</feature>
<protein>
    <submittedName>
        <fullName evidence="3">Uncharacterized protein</fullName>
    </submittedName>
</protein>
<keyword evidence="2" id="KW-0472">Membrane</keyword>
<sequence>MNMLSPLPARRIRLDPNEHDPRVDQEKPPSRLGNKRCFFPEKGIGKGESGRERLSPFSILIISFYFPQFSPFSINSFFLIIYILLFSPFSILLISFYFPDFPLCQFIFPHISFYFASPFFFLKIDLIVNIDLPKVLSFCD</sequence>
<name>A0A8D9A4Z3_9HEMI</name>
<feature type="region of interest" description="Disordered" evidence="1">
    <location>
        <begin position="13"/>
        <end position="50"/>
    </location>
</feature>
<evidence type="ECO:0000256" key="1">
    <source>
        <dbReference type="SAM" id="MobiDB-lite"/>
    </source>
</evidence>
<accession>A0A8D9A4Z3</accession>
<keyword evidence="2" id="KW-1133">Transmembrane helix</keyword>
<evidence type="ECO:0000313" key="3">
    <source>
        <dbReference type="EMBL" id="CAG6759713.1"/>
    </source>
</evidence>